<proteinExistence type="predicted"/>
<dbReference type="Proteomes" id="UP000187455">
    <property type="component" value="Unassembled WGS sequence"/>
</dbReference>
<feature type="compositionally biased region" description="Polar residues" evidence="1">
    <location>
        <begin position="1"/>
        <end position="10"/>
    </location>
</feature>
<evidence type="ECO:0000313" key="3">
    <source>
        <dbReference type="Proteomes" id="UP000187455"/>
    </source>
</evidence>
<feature type="region of interest" description="Disordered" evidence="1">
    <location>
        <begin position="1"/>
        <end position="86"/>
    </location>
</feature>
<organism evidence="2 3">
    <name type="scientific">Smittium mucronatum</name>
    <dbReference type="NCBI Taxonomy" id="133383"/>
    <lineage>
        <taxon>Eukaryota</taxon>
        <taxon>Fungi</taxon>
        <taxon>Fungi incertae sedis</taxon>
        <taxon>Zoopagomycota</taxon>
        <taxon>Kickxellomycotina</taxon>
        <taxon>Harpellomycetes</taxon>
        <taxon>Harpellales</taxon>
        <taxon>Legeriomycetaceae</taxon>
        <taxon>Smittium</taxon>
    </lineage>
</organism>
<evidence type="ECO:0000313" key="2">
    <source>
        <dbReference type="EMBL" id="OLY85225.1"/>
    </source>
</evidence>
<sequence>MQFRISPQTTTRRHQIFAGDGEAGEENTSRNPFRSPSMRASLNVPICMEQTHKQQVGPEHRRERTTPRAAACGTTAAEVASTKSQE</sequence>
<keyword evidence="3" id="KW-1185">Reference proteome</keyword>
<feature type="compositionally biased region" description="Low complexity" evidence="1">
    <location>
        <begin position="67"/>
        <end position="80"/>
    </location>
</feature>
<name>A0A1R0H7R9_9FUNG</name>
<protein>
    <submittedName>
        <fullName evidence="2">Uncharacterized protein</fullName>
    </submittedName>
</protein>
<accession>A0A1R0H7R9</accession>
<reference evidence="2 3" key="1">
    <citation type="journal article" date="2016" name="Mol. Biol. Evol.">
        <title>Genome-Wide Survey of Gut Fungi (Harpellales) Reveals the First Horizontally Transferred Ubiquitin Gene from a Mosquito Host.</title>
        <authorList>
            <person name="Wang Y."/>
            <person name="White M.M."/>
            <person name="Kvist S."/>
            <person name="Moncalvo J.M."/>
        </authorList>
    </citation>
    <scope>NUCLEOTIDE SEQUENCE [LARGE SCALE GENOMIC DNA]</scope>
    <source>
        <strain evidence="2 3">ALG-7-W6</strain>
    </source>
</reference>
<dbReference type="AlphaFoldDB" id="A0A1R0H7R9"/>
<dbReference type="EMBL" id="LSSL01000180">
    <property type="protein sequence ID" value="OLY85225.1"/>
    <property type="molecule type" value="Genomic_DNA"/>
</dbReference>
<feature type="compositionally biased region" description="Polar residues" evidence="1">
    <location>
        <begin position="29"/>
        <end position="40"/>
    </location>
</feature>
<gene>
    <name evidence="2" type="ORF">AYI68_g589</name>
</gene>
<comment type="caution">
    <text evidence="2">The sequence shown here is derived from an EMBL/GenBank/DDBJ whole genome shotgun (WGS) entry which is preliminary data.</text>
</comment>
<evidence type="ECO:0000256" key="1">
    <source>
        <dbReference type="SAM" id="MobiDB-lite"/>
    </source>
</evidence>